<dbReference type="AlphaFoldDB" id="A0A6A6X5L0"/>
<name>A0A6A6X5L0_9PLEO</name>
<sequence>MADPFSVTGSAVGVVALGLEVCKGLAWYIGNVKGEKSEVSQISERLDKLADILENLTNILGKLKPVPGSVIDPSTILTSTDILACSNALDNIREKLQSSNNARQNQCFRDSVRYWKSRLSYPFRREDLIFLKKMVESVQQNLHTALLSLIL</sequence>
<dbReference type="EMBL" id="MU002001">
    <property type="protein sequence ID" value="KAF2791790.1"/>
    <property type="molecule type" value="Genomic_DNA"/>
</dbReference>
<organism evidence="1 2">
    <name type="scientific">Melanomma pulvis-pyrius CBS 109.77</name>
    <dbReference type="NCBI Taxonomy" id="1314802"/>
    <lineage>
        <taxon>Eukaryota</taxon>
        <taxon>Fungi</taxon>
        <taxon>Dikarya</taxon>
        <taxon>Ascomycota</taxon>
        <taxon>Pezizomycotina</taxon>
        <taxon>Dothideomycetes</taxon>
        <taxon>Pleosporomycetidae</taxon>
        <taxon>Pleosporales</taxon>
        <taxon>Melanommataceae</taxon>
        <taxon>Melanomma</taxon>
    </lineage>
</organism>
<dbReference type="OrthoDB" id="1577640at2759"/>
<gene>
    <name evidence="1" type="ORF">K505DRAFT_248099</name>
</gene>
<dbReference type="Proteomes" id="UP000799757">
    <property type="component" value="Unassembled WGS sequence"/>
</dbReference>
<evidence type="ECO:0008006" key="3">
    <source>
        <dbReference type="Google" id="ProtNLM"/>
    </source>
</evidence>
<keyword evidence="2" id="KW-1185">Reference proteome</keyword>
<protein>
    <recommendedName>
        <fullName evidence="3">Fungal N-terminal domain-containing protein</fullName>
    </recommendedName>
</protein>
<evidence type="ECO:0000313" key="1">
    <source>
        <dbReference type="EMBL" id="KAF2791790.1"/>
    </source>
</evidence>
<proteinExistence type="predicted"/>
<evidence type="ECO:0000313" key="2">
    <source>
        <dbReference type="Proteomes" id="UP000799757"/>
    </source>
</evidence>
<accession>A0A6A6X5L0</accession>
<reference evidence="1" key="1">
    <citation type="journal article" date="2020" name="Stud. Mycol.">
        <title>101 Dothideomycetes genomes: a test case for predicting lifestyles and emergence of pathogens.</title>
        <authorList>
            <person name="Haridas S."/>
            <person name="Albert R."/>
            <person name="Binder M."/>
            <person name="Bloem J."/>
            <person name="Labutti K."/>
            <person name="Salamov A."/>
            <person name="Andreopoulos B."/>
            <person name="Baker S."/>
            <person name="Barry K."/>
            <person name="Bills G."/>
            <person name="Bluhm B."/>
            <person name="Cannon C."/>
            <person name="Castanera R."/>
            <person name="Culley D."/>
            <person name="Daum C."/>
            <person name="Ezra D."/>
            <person name="Gonzalez J."/>
            <person name="Henrissat B."/>
            <person name="Kuo A."/>
            <person name="Liang C."/>
            <person name="Lipzen A."/>
            <person name="Lutzoni F."/>
            <person name="Magnuson J."/>
            <person name="Mondo S."/>
            <person name="Nolan M."/>
            <person name="Ohm R."/>
            <person name="Pangilinan J."/>
            <person name="Park H.-J."/>
            <person name="Ramirez L."/>
            <person name="Alfaro M."/>
            <person name="Sun H."/>
            <person name="Tritt A."/>
            <person name="Yoshinaga Y."/>
            <person name="Zwiers L.-H."/>
            <person name="Turgeon B."/>
            <person name="Goodwin S."/>
            <person name="Spatafora J."/>
            <person name="Crous P."/>
            <person name="Grigoriev I."/>
        </authorList>
    </citation>
    <scope>NUCLEOTIDE SEQUENCE</scope>
    <source>
        <strain evidence="1">CBS 109.77</strain>
    </source>
</reference>